<dbReference type="RefSeq" id="WP_062080805.1">
    <property type="nucleotide sequence ID" value="NZ_FCOK02000001.1"/>
</dbReference>
<dbReference type="InterPro" id="IPR005569">
    <property type="entry name" value="Arc_DNA-bd_dom"/>
</dbReference>
<dbReference type="EMBL" id="FCOK02000001">
    <property type="protein sequence ID" value="SAL09259.1"/>
    <property type="molecule type" value="Genomic_DNA"/>
</dbReference>
<sequence>MARDDPQINLRIPSDLKDRLDRASEKHKRSLTAEVVARLEETFALGGDGTAAAPIDTKTMDLFADNVADRVVKALDEREKKRAKR</sequence>
<gene>
    <name evidence="2" type="ORF">AWB69_00008</name>
</gene>
<evidence type="ECO:0000313" key="3">
    <source>
        <dbReference type="Proteomes" id="UP000054683"/>
    </source>
</evidence>
<dbReference type="GO" id="GO:0003677">
    <property type="term" value="F:DNA binding"/>
    <property type="evidence" value="ECO:0007669"/>
    <property type="project" value="InterPro"/>
</dbReference>
<proteinExistence type="predicted"/>
<dbReference type="Pfam" id="PF03869">
    <property type="entry name" value="Arc"/>
    <property type="match status" value="1"/>
</dbReference>
<name>A0A158EQ89_9BURK</name>
<dbReference type="Proteomes" id="UP000054683">
    <property type="component" value="Unassembled WGS sequence"/>
</dbReference>
<evidence type="ECO:0000313" key="2">
    <source>
        <dbReference type="EMBL" id="SAL09259.1"/>
    </source>
</evidence>
<dbReference type="InterPro" id="IPR010985">
    <property type="entry name" value="Ribbon_hlx_hlx"/>
</dbReference>
<dbReference type="Gene3D" id="1.10.1220.10">
    <property type="entry name" value="Met repressor-like"/>
    <property type="match status" value="1"/>
</dbReference>
<reference evidence="2 3" key="1">
    <citation type="submission" date="2016-01" db="EMBL/GenBank/DDBJ databases">
        <authorList>
            <person name="Oliw E.H."/>
        </authorList>
    </citation>
    <scope>NUCLEOTIDE SEQUENCE [LARGE SCALE GENOMIC DNA]</scope>
    <source>
        <strain evidence="2">LMG 27134</strain>
    </source>
</reference>
<organism evidence="2 3">
    <name type="scientific">Caballeronia udeis</name>
    <dbReference type="NCBI Taxonomy" id="1232866"/>
    <lineage>
        <taxon>Bacteria</taxon>
        <taxon>Pseudomonadati</taxon>
        <taxon>Pseudomonadota</taxon>
        <taxon>Betaproteobacteria</taxon>
        <taxon>Burkholderiales</taxon>
        <taxon>Burkholderiaceae</taxon>
        <taxon>Caballeronia</taxon>
    </lineage>
</organism>
<dbReference type="SUPFAM" id="SSF47598">
    <property type="entry name" value="Ribbon-helix-helix"/>
    <property type="match status" value="1"/>
</dbReference>
<protein>
    <submittedName>
        <fullName evidence="2">Arc-like DNA binding domain protein</fullName>
    </submittedName>
</protein>
<feature type="domain" description="Arc-like DNA binding" evidence="1">
    <location>
        <begin position="2"/>
        <end position="44"/>
    </location>
</feature>
<dbReference type="InterPro" id="IPR013321">
    <property type="entry name" value="Arc_rbn_hlx_hlx"/>
</dbReference>
<accession>A0A158EQ89</accession>
<dbReference type="GO" id="GO:0006355">
    <property type="term" value="P:regulation of DNA-templated transcription"/>
    <property type="evidence" value="ECO:0007669"/>
    <property type="project" value="InterPro"/>
</dbReference>
<dbReference type="OrthoDB" id="8913072at2"/>
<dbReference type="AlphaFoldDB" id="A0A158EQ89"/>
<evidence type="ECO:0000259" key="1">
    <source>
        <dbReference type="Pfam" id="PF03869"/>
    </source>
</evidence>